<comment type="caution">
    <text evidence="2">The sequence shown here is derived from an EMBL/GenBank/DDBJ whole genome shotgun (WGS) entry which is preliminary data.</text>
</comment>
<sequence>MEHIPTPPVAIHPRITGGRRQPLPLPLKRALLAAITVAAALSILCILSFTDTLSFLGFRPRDVDKRDGNRRYLYWGSRVDCPGKHCGSCAGLGHQESSLRCALEEALFLDRVLVMPAKMCLNSVHNTKGFLQSSNATSQQRWETGSCAMESLYDIDLISRTVPVILDNPRSWYEIISRSTKLGEDGLVVHVQGVSSAELKQNSNYSGALLINRTASPLTWFMECKDRTKRSSVMLPYIFLPTMATRKLRDAANKMKEILGDYDAIHVRRGDLLKNRKDRFGVERSLHPHLDRDTRPEFIKKRIAKWIRPGRTLFIASNERTPGFFSSLSDKYRLAYSSNFSSILNPVIENNYQLFMVERLIMQGARTFVKTMKEFDKDLALCDDPKKNTKDWQEPVYTDD</sequence>
<organism evidence="2 3">
    <name type="scientific">Miscanthus lutarioriparius</name>
    <dbReference type="NCBI Taxonomy" id="422564"/>
    <lineage>
        <taxon>Eukaryota</taxon>
        <taxon>Viridiplantae</taxon>
        <taxon>Streptophyta</taxon>
        <taxon>Embryophyta</taxon>
        <taxon>Tracheophyta</taxon>
        <taxon>Spermatophyta</taxon>
        <taxon>Magnoliopsida</taxon>
        <taxon>Liliopsida</taxon>
        <taxon>Poales</taxon>
        <taxon>Poaceae</taxon>
        <taxon>PACMAD clade</taxon>
        <taxon>Panicoideae</taxon>
        <taxon>Andropogonodae</taxon>
        <taxon>Andropogoneae</taxon>
        <taxon>Saccharinae</taxon>
        <taxon>Miscanthus</taxon>
    </lineage>
</organism>
<dbReference type="AlphaFoldDB" id="A0A811NEM2"/>
<name>A0A811NEM2_9POAL</name>
<evidence type="ECO:0000256" key="1">
    <source>
        <dbReference type="SAM" id="Phobius"/>
    </source>
</evidence>
<evidence type="ECO:0008006" key="4">
    <source>
        <dbReference type="Google" id="ProtNLM"/>
    </source>
</evidence>
<keyword evidence="3" id="KW-1185">Reference proteome</keyword>
<dbReference type="Gene3D" id="3.40.50.11350">
    <property type="match status" value="1"/>
</dbReference>
<protein>
    <recommendedName>
        <fullName evidence="4">O-fucosyltransferase family protein</fullName>
    </recommendedName>
</protein>
<dbReference type="EMBL" id="CAJGYO010000004">
    <property type="protein sequence ID" value="CAD6222860.1"/>
    <property type="molecule type" value="Genomic_DNA"/>
</dbReference>
<dbReference type="Proteomes" id="UP000604825">
    <property type="component" value="Unassembled WGS sequence"/>
</dbReference>
<accession>A0A811NEM2</accession>
<keyword evidence="1" id="KW-0812">Transmembrane</keyword>
<evidence type="ECO:0000313" key="2">
    <source>
        <dbReference type="EMBL" id="CAD6222860.1"/>
    </source>
</evidence>
<dbReference type="GO" id="GO:0005794">
    <property type="term" value="C:Golgi apparatus"/>
    <property type="evidence" value="ECO:0007669"/>
    <property type="project" value="TreeGrafter"/>
</dbReference>
<dbReference type="OrthoDB" id="1903705at2759"/>
<keyword evidence="1" id="KW-0472">Membrane</keyword>
<dbReference type="FunFam" id="3.40.50.11350:FF:000006">
    <property type="entry name" value="Calcium ion binding"/>
    <property type="match status" value="1"/>
</dbReference>
<proteinExistence type="predicted"/>
<reference evidence="2" key="1">
    <citation type="submission" date="2020-10" db="EMBL/GenBank/DDBJ databases">
        <authorList>
            <person name="Han B."/>
            <person name="Lu T."/>
            <person name="Zhao Q."/>
            <person name="Huang X."/>
            <person name="Zhao Y."/>
        </authorList>
    </citation>
    <scope>NUCLEOTIDE SEQUENCE</scope>
</reference>
<gene>
    <name evidence="2" type="ORF">NCGR_LOCUS15382</name>
</gene>
<dbReference type="PANTHER" id="PTHR31469:SF8">
    <property type="entry name" value="OS07G0641000 PROTEIN"/>
    <property type="match status" value="1"/>
</dbReference>
<dbReference type="PANTHER" id="PTHR31469">
    <property type="entry name" value="OS07G0633600 PROTEIN"/>
    <property type="match status" value="1"/>
</dbReference>
<feature type="transmembrane region" description="Helical" evidence="1">
    <location>
        <begin position="30"/>
        <end position="56"/>
    </location>
</feature>
<keyword evidence="1" id="KW-1133">Transmembrane helix</keyword>
<evidence type="ECO:0000313" key="3">
    <source>
        <dbReference type="Proteomes" id="UP000604825"/>
    </source>
</evidence>